<dbReference type="EMBL" id="DUZY01000004">
    <property type="protein sequence ID" value="DAD38229.1"/>
    <property type="molecule type" value="Genomic_DNA"/>
</dbReference>
<dbReference type="AlphaFoldDB" id="A0A822Z471"/>
<dbReference type="Proteomes" id="UP000607653">
    <property type="component" value="Unassembled WGS sequence"/>
</dbReference>
<sequence length="45" mass="5125">MVTIDQHSFLDCLVEIERHVLDDPHHCAGNTLSRKKGVDELKAPR</sequence>
<protein>
    <submittedName>
        <fullName evidence="1">Uncharacterized protein</fullName>
    </submittedName>
</protein>
<proteinExistence type="predicted"/>
<evidence type="ECO:0000313" key="1">
    <source>
        <dbReference type="EMBL" id="DAD38229.1"/>
    </source>
</evidence>
<gene>
    <name evidence="1" type="ORF">HUJ06_008870</name>
</gene>
<name>A0A822Z471_NELNU</name>
<organism evidence="1 2">
    <name type="scientific">Nelumbo nucifera</name>
    <name type="common">Sacred lotus</name>
    <dbReference type="NCBI Taxonomy" id="4432"/>
    <lineage>
        <taxon>Eukaryota</taxon>
        <taxon>Viridiplantae</taxon>
        <taxon>Streptophyta</taxon>
        <taxon>Embryophyta</taxon>
        <taxon>Tracheophyta</taxon>
        <taxon>Spermatophyta</taxon>
        <taxon>Magnoliopsida</taxon>
        <taxon>Proteales</taxon>
        <taxon>Nelumbonaceae</taxon>
        <taxon>Nelumbo</taxon>
    </lineage>
</organism>
<evidence type="ECO:0000313" key="2">
    <source>
        <dbReference type="Proteomes" id="UP000607653"/>
    </source>
</evidence>
<keyword evidence="2" id="KW-1185">Reference proteome</keyword>
<reference evidence="1 2" key="1">
    <citation type="journal article" date="2020" name="Mol. Biol. Evol.">
        <title>Distinct Expression and Methylation Patterns for Genes with Different Fates following a Single Whole-Genome Duplication in Flowering Plants.</title>
        <authorList>
            <person name="Shi T."/>
            <person name="Rahmani R.S."/>
            <person name="Gugger P.F."/>
            <person name="Wang M."/>
            <person name="Li H."/>
            <person name="Zhang Y."/>
            <person name="Li Z."/>
            <person name="Wang Q."/>
            <person name="Van de Peer Y."/>
            <person name="Marchal K."/>
            <person name="Chen J."/>
        </authorList>
    </citation>
    <scope>NUCLEOTIDE SEQUENCE [LARGE SCALE GENOMIC DNA]</scope>
    <source>
        <tissue evidence="1">Leaf</tissue>
    </source>
</reference>
<comment type="caution">
    <text evidence="1">The sequence shown here is derived from an EMBL/GenBank/DDBJ whole genome shotgun (WGS) entry which is preliminary data.</text>
</comment>
<accession>A0A822Z471</accession>